<organism evidence="2 3">
    <name type="scientific">Dendrothele bispora (strain CBS 962.96)</name>
    <dbReference type="NCBI Taxonomy" id="1314807"/>
    <lineage>
        <taxon>Eukaryota</taxon>
        <taxon>Fungi</taxon>
        <taxon>Dikarya</taxon>
        <taxon>Basidiomycota</taxon>
        <taxon>Agaricomycotina</taxon>
        <taxon>Agaricomycetes</taxon>
        <taxon>Agaricomycetidae</taxon>
        <taxon>Agaricales</taxon>
        <taxon>Agaricales incertae sedis</taxon>
        <taxon>Dendrothele</taxon>
    </lineage>
</organism>
<feature type="region of interest" description="Disordered" evidence="1">
    <location>
        <begin position="1"/>
        <end position="74"/>
    </location>
</feature>
<reference evidence="2 3" key="1">
    <citation type="journal article" date="2019" name="Nat. Ecol. Evol.">
        <title>Megaphylogeny resolves global patterns of mushroom evolution.</title>
        <authorList>
            <person name="Varga T."/>
            <person name="Krizsan K."/>
            <person name="Foldi C."/>
            <person name="Dima B."/>
            <person name="Sanchez-Garcia M."/>
            <person name="Sanchez-Ramirez S."/>
            <person name="Szollosi G.J."/>
            <person name="Szarkandi J.G."/>
            <person name="Papp V."/>
            <person name="Albert L."/>
            <person name="Andreopoulos W."/>
            <person name="Angelini C."/>
            <person name="Antonin V."/>
            <person name="Barry K.W."/>
            <person name="Bougher N.L."/>
            <person name="Buchanan P."/>
            <person name="Buyck B."/>
            <person name="Bense V."/>
            <person name="Catcheside P."/>
            <person name="Chovatia M."/>
            <person name="Cooper J."/>
            <person name="Damon W."/>
            <person name="Desjardin D."/>
            <person name="Finy P."/>
            <person name="Geml J."/>
            <person name="Haridas S."/>
            <person name="Hughes K."/>
            <person name="Justo A."/>
            <person name="Karasinski D."/>
            <person name="Kautmanova I."/>
            <person name="Kiss B."/>
            <person name="Kocsube S."/>
            <person name="Kotiranta H."/>
            <person name="LaButti K.M."/>
            <person name="Lechner B.E."/>
            <person name="Liimatainen K."/>
            <person name="Lipzen A."/>
            <person name="Lukacs Z."/>
            <person name="Mihaltcheva S."/>
            <person name="Morgado L.N."/>
            <person name="Niskanen T."/>
            <person name="Noordeloos M.E."/>
            <person name="Ohm R.A."/>
            <person name="Ortiz-Santana B."/>
            <person name="Ovrebo C."/>
            <person name="Racz N."/>
            <person name="Riley R."/>
            <person name="Savchenko A."/>
            <person name="Shiryaev A."/>
            <person name="Soop K."/>
            <person name="Spirin V."/>
            <person name="Szebenyi C."/>
            <person name="Tomsovsky M."/>
            <person name="Tulloss R.E."/>
            <person name="Uehling J."/>
            <person name="Grigoriev I.V."/>
            <person name="Vagvolgyi C."/>
            <person name="Papp T."/>
            <person name="Martin F.M."/>
            <person name="Miettinen O."/>
            <person name="Hibbett D.S."/>
            <person name="Nagy L.G."/>
        </authorList>
    </citation>
    <scope>NUCLEOTIDE SEQUENCE [LARGE SCALE GENOMIC DNA]</scope>
    <source>
        <strain evidence="2 3">CBS 962.96</strain>
    </source>
</reference>
<protein>
    <submittedName>
        <fullName evidence="2">Uncharacterized protein</fullName>
    </submittedName>
</protein>
<evidence type="ECO:0000313" key="2">
    <source>
        <dbReference type="EMBL" id="THU81256.1"/>
    </source>
</evidence>
<gene>
    <name evidence="2" type="ORF">K435DRAFT_873556</name>
</gene>
<sequence>MSSNTETALAPPPSAPSPAPGPGSGPGAVAKKVKKYMNRPARKQVKPGDVEKKETPQTGKEYTRYPRRDSGRGF</sequence>
<name>A0A4S8KYY0_DENBC</name>
<dbReference type="AlphaFoldDB" id="A0A4S8KYY0"/>
<evidence type="ECO:0000256" key="1">
    <source>
        <dbReference type="SAM" id="MobiDB-lite"/>
    </source>
</evidence>
<dbReference type="OrthoDB" id="10564402at2759"/>
<feature type="compositionally biased region" description="Basic residues" evidence="1">
    <location>
        <begin position="31"/>
        <end position="45"/>
    </location>
</feature>
<dbReference type="EMBL" id="ML179826">
    <property type="protein sequence ID" value="THU81256.1"/>
    <property type="molecule type" value="Genomic_DNA"/>
</dbReference>
<feature type="compositionally biased region" description="Pro residues" evidence="1">
    <location>
        <begin position="10"/>
        <end position="23"/>
    </location>
</feature>
<evidence type="ECO:0000313" key="3">
    <source>
        <dbReference type="Proteomes" id="UP000297245"/>
    </source>
</evidence>
<accession>A0A4S8KYY0</accession>
<dbReference type="Proteomes" id="UP000297245">
    <property type="component" value="Unassembled WGS sequence"/>
</dbReference>
<keyword evidence="3" id="KW-1185">Reference proteome</keyword>
<feature type="compositionally biased region" description="Basic and acidic residues" evidence="1">
    <location>
        <begin position="46"/>
        <end position="74"/>
    </location>
</feature>
<proteinExistence type="predicted"/>